<accession>A0AAD5D8P3</accession>
<feature type="domain" description="FCP1 homology" evidence="3">
    <location>
        <begin position="89"/>
        <end position="274"/>
    </location>
</feature>
<dbReference type="Pfam" id="PF03031">
    <property type="entry name" value="NIF"/>
    <property type="match status" value="1"/>
</dbReference>
<dbReference type="InterPro" id="IPR050365">
    <property type="entry name" value="TIM50"/>
</dbReference>
<dbReference type="InterPro" id="IPR023214">
    <property type="entry name" value="HAD_sf"/>
</dbReference>
<evidence type="ECO:0000313" key="5">
    <source>
        <dbReference type="Proteomes" id="UP001206925"/>
    </source>
</evidence>
<evidence type="ECO:0000256" key="2">
    <source>
        <dbReference type="SAM" id="MobiDB-lite"/>
    </source>
</evidence>
<dbReference type="GO" id="GO:0015031">
    <property type="term" value="P:protein transport"/>
    <property type="evidence" value="ECO:0007669"/>
    <property type="project" value="UniProtKB-KW"/>
</dbReference>
<feature type="compositionally biased region" description="Basic and acidic residues" evidence="2">
    <location>
        <begin position="55"/>
        <end position="73"/>
    </location>
</feature>
<comment type="subcellular location">
    <subcellularLocation>
        <location evidence="1">Mitochondrion inner membrane</location>
        <topology evidence="1">Single-pass membrane protein</topology>
    </subcellularLocation>
</comment>
<evidence type="ECO:0000313" key="4">
    <source>
        <dbReference type="EMBL" id="KAI7754176.1"/>
    </source>
</evidence>
<comment type="similarity">
    <text evidence="1">Belongs to the TIM50 family.</text>
</comment>
<feature type="region of interest" description="Disordered" evidence="2">
    <location>
        <begin position="1"/>
        <end position="73"/>
    </location>
</feature>
<keyword evidence="1" id="KW-0653">Protein transport</keyword>
<gene>
    <name evidence="4" type="ORF">M8C21_012594</name>
</gene>
<dbReference type="Proteomes" id="UP001206925">
    <property type="component" value="Unassembled WGS sequence"/>
</dbReference>
<protein>
    <recommendedName>
        <fullName evidence="1">Mitochondrial import inner membrane translocase subunit TIM50</fullName>
    </recommendedName>
</protein>
<evidence type="ECO:0000256" key="1">
    <source>
        <dbReference type="RuleBase" id="RU365079"/>
    </source>
</evidence>
<proteinExistence type="inferred from homology"/>
<dbReference type="GO" id="GO:0005744">
    <property type="term" value="C:TIM23 mitochondrial import inner membrane translocase complex"/>
    <property type="evidence" value="ECO:0007669"/>
    <property type="project" value="UniProtKB-UniRule"/>
</dbReference>
<organism evidence="4 5">
    <name type="scientific">Ambrosia artemisiifolia</name>
    <name type="common">Common ragweed</name>
    <dbReference type="NCBI Taxonomy" id="4212"/>
    <lineage>
        <taxon>Eukaryota</taxon>
        <taxon>Viridiplantae</taxon>
        <taxon>Streptophyta</taxon>
        <taxon>Embryophyta</taxon>
        <taxon>Tracheophyta</taxon>
        <taxon>Spermatophyta</taxon>
        <taxon>Magnoliopsida</taxon>
        <taxon>eudicotyledons</taxon>
        <taxon>Gunneridae</taxon>
        <taxon>Pentapetalae</taxon>
        <taxon>asterids</taxon>
        <taxon>campanulids</taxon>
        <taxon>Asterales</taxon>
        <taxon>Asteraceae</taxon>
        <taxon>Asteroideae</taxon>
        <taxon>Heliantheae alliance</taxon>
        <taxon>Heliantheae</taxon>
        <taxon>Ambrosia</taxon>
    </lineage>
</organism>
<comment type="subunit">
    <text evidence="1">Component of the TIM23 complex.</text>
</comment>
<comment type="caution">
    <text evidence="4">The sequence shown here is derived from an EMBL/GenBank/DDBJ whole genome shotgun (WGS) entry which is preliminary data.</text>
</comment>
<dbReference type="InterPro" id="IPR036412">
    <property type="entry name" value="HAD-like_sf"/>
</dbReference>
<keyword evidence="1" id="KW-0813">Transport</keyword>
<dbReference type="AlphaFoldDB" id="A0AAD5D8P3"/>
<keyword evidence="5" id="KW-1185">Reference proteome</keyword>
<dbReference type="PROSITE" id="PS50969">
    <property type="entry name" value="FCP1"/>
    <property type="match status" value="1"/>
</dbReference>
<dbReference type="PANTHER" id="PTHR12210">
    <property type="entry name" value="DULLARD PROTEIN PHOSPHATASE"/>
    <property type="match status" value="1"/>
</dbReference>
<name>A0AAD5D8P3_AMBAR</name>
<dbReference type="Gene3D" id="3.40.50.1000">
    <property type="entry name" value="HAD superfamily/HAD-like"/>
    <property type="match status" value="1"/>
</dbReference>
<keyword evidence="1" id="KW-0811">Translocation</keyword>
<evidence type="ECO:0000259" key="3">
    <source>
        <dbReference type="PROSITE" id="PS50969"/>
    </source>
</evidence>
<dbReference type="SUPFAM" id="SSF56784">
    <property type="entry name" value="HAD-like"/>
    <property type="match status" value="1"/>
</dbReference>
<dbReference type="InterPro" id="IPR004274">
    <property type="entry name" value="FCP1_dom"/>
</dbReference>
<feature type="compositionally biased region" description="Low complexity" evidence="2">
    <location>
        <begin position="1"/>
        <end position="15"/>
    </location>
</feature>
<reference evidence="4" key="1">
    <citation type="submission" date="2022-06" db="EMBL/GenBank/DDBJ databases">
        <title>Uncovering the hologenomic basis of an extraordinary plant invasion.</title>
        <authorList>
            <person name="Bieker V.C."/>
            <person name="Martin M.D."/>
            <person name="Gilbert T."/>
            <person name="Hodgins K."/>
            <person name="Battlay P."/>
            <person name="Petersen B."/>
            <person name="Wilson J."/>
        </authorList>
    </citation>
    <scope>NUCLEOTIDE SEQUENCE</scope>
    <source>
        <strain evidence="4">AA19_3_7</strain>
        <tissue evidence="4">Leaf</tissue>
    </source>
</reference>
<sequence length="324" mass="37520">MAPKVWKIKTTTIVTDQNNSSSEHPKHETKSTTTMATETKVWKMKNTLVVTTDQSNKKEADSDHTEEEKDEKDDVGLSLDRVNICLEKKKMKKKLLVIPLRGIFVHRAHRSWPETIPRNRRPDFRYGNFLVYMRPYCVEFLKFCFEKFEVGLWSSTREQNLQGILDNVMGDLKNKLLFTWDQEHCTKSGFMCLEIKDKPLFLKELSHLWEKKYPNLPWSDGEYSASNTLMFTHPEKAILNPPNTSISPPSYDPESKKDDLLGPNGELRVFLAGLAEAEDVQTYVEEHPFGDPEITPSHPAWDHYCKIICSINKKRFGDISPKLI</sequence>
<dbReference type="SMART" id="SM00577">
    <property type="entry name" value="CPDc"/>
    <property type="match status" value="1"/>
</dbReference>
<keyword evidence="1" id="KW-0809">Transit peptide</keyword>
<dbReference type="EMBL" id="JAMZMK010004258">
    <property type="protein sequence ID" value="KAI7754176.1"/>
    <property type="molecule type" value="Genomic_DNA"/>
</dbReference>
<comment type="function">
    <text evidence="1">Essential component of the TIM23 complex, a complex that mediates the translocation of transit peptide-containing proteins across the mitochondrial inner membrane.</text>
</comment>
<keyword evidence="1" id="KW-0496">Mitochondrion</keyword>